<evidence type="ECO:0000256" key="17">
    <source>
        <dbReference type="ARBA" id="ARBA00049161"/>
    </source>
</evidence>
<evidence type="ECO:0000313" key="21">
    <source>
        <dbReference type="EMBL" id="KIU13156.1"/>
    </source>
</evidence>
<evidence type="ECO:0000256" key="2">
    <source>
        <dbReference type="ARBA" id="ARBA00004799"/>
    </source>
</evidence>
<dbReference type="SUPFAM" id="SSF53623">
    <property type="entry name" value="MurD-like peptide ligases, catalytic domain"/>
    <property type="match status" value="1"/>
</dbReference>
<keyword evidence="10" id="KW-0479">Metal-binding</keyword>
<dbReference type="PROSITE" id="PS01011">
    <property type="entry name" value="FOLYLPOLYGLU_SYNT_1"/>
    <property type="match status" value="1"/>
</dbReference>
<dbReference type="PROSITE" id="PS01012">
    <property type="entry name" value="FOLYLPOLYGLU_SYNT_2"/>
    <property type="match status" value="1"/>
</dbReference>
<evidence type="ECO:0000256" key="12">
    <source>
        <dbReference type="ARBA" id="ARBA00022840"/>
    </source>
</evidence>
<evidence type="ECO:0000256" key="15">
    <source>
        <dbReference type="ARBA" id="ARBA00030592"/>
    </source>
</evidence>
<dbReference type="PANTHER" id="PTHR11136">
    <property type="entry name" value="FOLYLPOLYGLUTAMATE SYNTHASE-RELATED"/>
    <property type="match status" value="1"/>
</dbReference>
<evidence type="ECO:0000256" key="10">
    <source>
        <dbReference type="ARBA" id="ARBA00022723"/>
    </source>
</evidence>
<dbReference type="RefSeq" id="WP_043856952.1">
    <property type="nucleotide sequence ID" value="NZ_BSEE01000001.1"/>
</dbReference>
<dbReference type="InterPro" id="IPR001645">
    <property type="entry name" value="Folylpolyglutamate_synth"/>
</dbReference>
<evidence type="ECO:0000256" key="14">
    <source>
        <dbReference type="ARBA" id="ARBA00022909"/>
    </source>
</evidence>
<dbReference type="GO" id="GO:0046872">
    <property type="term" value="F:metal ion binding"/>
    <property type="evidence" value="ECO:0007669"/>
    <property type="project" value="UniProtKB-KW"/>
</dbReference>
<evidence type="ECO:0000259" key="20">
    <source>
        <dbReference type="Pfam" id="PF08245"/>
    </source>
</evidence>
<name>A0A0D1LBB0_BACIU</name>
<comment type="catalytic activity">
    <reaction evidence="17">
        <text>7,8-dihydropteroate + L-glutamate + ATP = 7,8-dihydrofolate + ADP + phosphate + H(+)</text>
        <dbReference type="Rhea" id="RHEA:23584"/>
        <dbReference type="ChEBI" id="CHEBI:15378"/>
        <dbReference type="ChEBI" id="CHEBI:17839"/>
        <dbReference type="ChEBI" id="CHEBI:29985"/>
        <dbReference type="ChEBI" id="CHEBI:30616"/>
        <dbReference type="ChEBI" id="CHEBI:43474"/>
        <dbReference type="ChEBI" id="CHEBI:57451"/>
        <dbReference type="ChEBI" id="CHEBI:456216"/>
        <dbReference type="EC" id="6.3.2.12"/>
    </reaction>
</comment>
<dbReference type="EC" id="6.3.2.17" evidence="7"/>
<dbReference type="InterPro" id="IPR036565">
    <property type="entry name" value="Mur-like_cat_sf"/>
</dbReference>
<evidence type="ECO:0000256" key="3">
    <source>
        <dbReference type="ARBA" id="ARBA00005150"/>
    </source>
</evidence>
<evidence type="ECO:0000256" key="6">
    <source>
        <dbReference type="ARBA" id="ARBA00013023"/>
    </source>
</evidence>
<dbReference type="SUPFAM" id="SSF53244">
    <property type="entry name" value="MurD-like peptide ligases, peptide-binding domain"/>
    <property type="match status" value="1"/>
</dbReference>
<dbReference type="PANTHER" id="PTHR11136:SF0">
    <property type="entry name" value="DIHYDROFOLATE SYNTHETASE-RELATED"/>
    <property type="match status" value="1"/>
</dbReference>
<dbReference type="EMBL" id="JXBC01000001">
    <property type="protein sequence ID" value="KIU13156.1"/>
    <property type="molecule type" value="Genomic_DNA"/>
</dbReference>
<keyword evidence="12 18" id="KW-0067">ATP-binding</keyword>
<dbReference type="InterPro" id="IPR036615">
    <property type="entry name" value="Mur_ligase_C_dom_sf"/>
</dbReference>
<dbReference type="Gene3D" id="3.90.190.20">
    <property type="entry name" value="Mur ligase, C-terminal domain"/>
    <property type="match status" value="1"/>
</dbReference>
<dbReference type="Proteomes" id="UP000032247">
    <property type="component" value="Unassembled WGS sequence"/>
</dbReference>
<dbReference type="PATRIC" id="fig|1423.173.peg.279"/>
<dbReference type="Pfam" id="PF02875">
    <property type="entry name" value="Mur_ligase_C"/>
    <property type="match status" value="1"/>
</dbReference>
<evidence type="ECO:0000256" key="16">
    <source>
        <dbReference type="ARBA" id="ARBA00047493"/>
    </source>
</evidence>
<comment type="subunit">
    <text evidence="5">Monomer.</text>
</comment>
<feature type="domain" description="Mur ligase C-terminal" evidence="19">
    <location>
        <begin position="301"/>
        <end position="418"/>
    </location>
</feature>
<proteinExistence type="inferred from homology"/>
<dbReference type="SMR" id="A0A0D1LBB0"/>
<evidence type="ECO:0000313" key="22">
    <source>
        <dbReference type="Proteomes" id="UP000032247"/>
    </source>
</evidence>
<dbReference type="InterPro" id="IPR004101">
    <property type="entry name" value="Mur_ligase_C"/>
</dbReference>
<comment type="pathway">
    <text evidence="2">Cofactor biosynthesis; tetrahydrofolate biosynthesis; 7,8-dihydrofolate from 2-amino-4-hydroxy-6-hydroxymethyl-7,8-dihydropteridine diphosphate and 4-aminobenzoate: step 2/2.</text>
</comment>
<dbReference type="Pfam" id="PF08245">
    <property type="entry name" value="Mur_ligase_M"/>
    <property type="match status" value="1"/>
</dbReference>
<protein>
    <recommendedName>
        <fullName evidence="8">Dihydrofolate synthase/folylpolyglutamate synthase</fullName>
        <ecNumber evidence="6">6.3.2.12</ecNumber>
        <ecNumber evidence="7">6.3.2.17</ecNumber>
    </recommendedName>
    <alternativeName>
        <fullName evidence="15">Tetrahydrofolylpolyglutamate synthase</fullName>
    </alternativeName>
</protein>
<dbReference type="Gene3D" id="3.40.1190.10">
    <property type="entry name" value="Mur-like, catalytic domain"/>
    <property type="match status" value="1"/>
</dbReference>
<organism evidence="21 22">
    <name type="scientific">Bacillus subtilis</name>
    <dbReference type="NCBI Taxonomy" id="1423"/>
    <lineage>
        <taxon>Bacteria</taxon>
        <taxon>Bacillati</taxon>
        <taxon>Bacillota</taxon>
        <taxon>Bacilli</taxon>
        <taxon>Bacillales</taxon>
        <taxon>Bacillaceae</taxon>
        <taxon>Bacillus</taxon>
    </lineage>
</organism>
<comment type="similarity">
    <text evidence="4 18">Belongs to the folylpolyglutamate synthase family.</text>
</comment>
<dbReference type="GO" id="GO:0004326">
    <property type="term" value="F:tetrahydrofolylpolyglutamate synthase activity"/>
    <property type="evidence" value="ECO:0007669"/>
    <property type="project" value="UniProtKB-EC"/>
</dbReference>
<comment type="caution">
    <text evidence="21">The sequence shown here is derived from an EMBL/GenBank/DDBJ whole genome shotgun (WGS) entry which is preliminary data.</text>
</comment>
<evidence type="ECO:0000256" key="8">
    <source>
        <dbReference type="ARBA" id="ARBA00019357"/>
    </source>
</evidence>
<keyword evidence="13" id="KW-0460">Magnesium</keyword>
<dbReference type="GO" id="GO:0005737">
    <property type="term" value="C:cytoplasm"/>
    <property type="evidence" value="ECO:0007669"/>
    <property type="project" value="TreeGrafter"/>
</dbReference>
<feature type="domain" description="Mur ligase central" evidence="20">
    <location>
        <begin position="46"/>
        <end position="274"/>
    </location>
</feature>
<evidence type="ECO:0000256" key="1">
    <source>
        <dbReference type="ARBA" id="ARBA00001946"/>
    </source>
</evidence>
<dbReference type="STRING" id="483913.AN935_14020"/>
<dbReference type="FunFam" id="3.40.1190.10:FF:000004">
    <property type="entry name" value="Dihydrofolate synthase/folylpolyglutamate synthase"/>
    <property type="match status" value="1"/>
</dbReference>
<dbReference type="NCBIfam" id="TIGR01499">
    <property type="entry name" value="folC"/>
    <property type="match status" value="1"/>
</dbReference>
<keyword evidence="14" id="KW-0289">Folate biosynthesis</keyword>
<dbReference type="EC" id="6.3.2.12" evidence="6"/>
<dbReference type="PIRSF" id="PIRSF001563">
    <property type="entry name" value="Folylpolyglu_synth"/>
    <property type="match status" value="1"/>
</dbReference>
<evidence type="ECO:0000256" key="5">
    <source>
        <dbReference type="ARBA" id="ARBA00011245"/>
    </source>
</evidence>
<dbReference type="GO" id="GO:0008841">
    <property type="term" value="F:dihydrofolate synthase activity"/>
    <property type="evidence" value="ECO:0007669"/>
    <property type="project" value="UniProtKB-EC"/>
</dbReference>
<comment type="cofactor">
    <cofactor evidence="1">
        <name>Mg(2+)</name>
        <dbReference type="ChEBI" id="CHEBI:18420"/>
    </cofactor>
</comment>
<dbReference type="InterPro" id="IPR013221">
    <property type="entry name" value="Mur_ligase_cen"/>
</dbReference>
<keyword evidence="11 18" id="KW-0547">Nucleotide-binding</keyword>
<evidence type="ECO:0000256" key="11">
    <source>
        <dbReference type="ARBA" id="ARBA00022741"/>
    </source>
</evidence>
<comment type="pathway">
    <text evidence="3">Cofactor biosynthesis; tetrahydrofolylpolyglutamate biosynthesis.</text>
</comment>
<accession>A0A0D1LBB0</accession>
<dbReference type="InterPro" id="IPR018109">
    <property type="entry name" value="Folylpolyglutamate_synth_CS"/>
</dbReference>
<evidence type="ECO:0000256" key="4">
    <source>
        <dbReference type="ARBA" id="ARBA00008276"/>
    </source>
</evidence>
<sequence length="430" mass="48193">MFTAYQDARSWIHGRLKFGVKPGLGRMKQLMARLGHPEKKIRAFHVAGTNGKGSTVAFIRSMLQEAGYTVGTFTSPYIITFNERISVNGIPISDEEWTALVNQMKPHVEALDQTEYGQPTEFEIMTACAFLYFAEFHKVDFVIFETGLGGRFDSTNVVEPLLTVITSIGHDHMNILGNTIEEIAGEKAGIIKEGIPIVTAVTQPEALQVIRHEAERHAAPFQSLHDACVIFNEEALPAGEQFSFKTEEKCYEDIRTSLIGTHQRQNAALSILAAEWLNKENIVHISDEALRSGLVKAAWPGRLELVQEHPPVYLDGAHNEEGVEKLAETMKQRFANSRISVVFSALKDKPYQNMIKRLETIAHAIHFASFDFPRASLAKDLYDASEISNKSWSEDPDDVIKFIESKKGSNEIVLITGSLYFISDIRKRLK</sequence>
<evidence type="ECO:0000256" key="18">
    <source>
        <dbReference type="PIRNR" id="PIRNR001563"/>
    </source>
</evidence>
<keyword evidence="9 18" id="KW-0436">Ligase</keyword>
<evidence type="ECO:0000256" key="9">
    <source>
        <dbReference type="ARBA" id="ARBA00022598"/>
    </source>
</evidence>
<evidence type="ECO:0000259" key="19">
    <source>
        <dbReference type="Pfam" id="PF02875"/>
    </source>
</evidence>
<dbReference type="GO" id="GO:0005524">
    <property type="term" value="F:ATP binding"/>
    <property type="evidence" value="ECO:0007669"/>
    <property type="project" value="UniProtKB-KW"/>
</dbReference>
<reference evidence="21 22" key="1">
    <citation type="submission" date="2014-12" db="EMBL/GenBank/DDBJ databases">
        <title>Comparative genome analysis of Bacillus coagulans HM-08, Clostridium butyricum HM-68, Bacillus subtilis HM-66 and Bacillus licheniformis BL-09.</title>
        <authorList>
            <person name="Zhang H."/>
        </authorList>
    </citation>
    <scope>NUCLEOTIDE SEQUENCE [LARGE SCALE GENOMIC DNA]</scope>
    <source>
        <strain evidence="21 22">HM-66</strain>
    </source>
</reference>
<evidence type="ECO:0000256" key="7">
    <source>
        <dbReference type="ARBA" id="ARBA00013025"/>
    </source>
</evidence>
<dbReference type="AlphaFoldDB" id="A0A0D1LBB0"/>
<comment type="catalytic activity">
    <reaction evidence="16">
        <text>(6S)-5,6,7,8-tetrahydrofolyl-(gamma-L-Glu)(n) + L-glutamate + ATP = (6S)-5,6,7,8-tetrahydrofolyl-(gamma-L-Glu)(n+1) + ADP + phosphate + H(+)</text>
        <dbReference type="Rhea" id="RHEA:10580"/>
        <dbReference type="Rhea" id="RHEA-COMP:14738"/>
        <dbReference type="Rhea" id="RHEA-COMP:14740"/>
        <dbReference type="ChEBI" id="CHEBI:15378"/>
        <dbReference type="ChEBI" id="CHEBI:29985"/>
        <dbReference type="ChEBI" id="CHEBI:30616"/>
        <dbReference type="ChEBI" id="CHEBI:43474"/>
        <dbReference type="ChEBI" id="CHEBI:141005"/>
        <dbReference type="ChEBI" id="CHEBI:456216"/>
        <dbReference type="EC" id="6.3.2.17"/>
    </reaction>
</comment>
<dbReference type="GO" id="GO:0046656">
    <property type="term" value="P:folic acid biosynthetic process"/>
    <property type="evidence" value="ECO:0007669"/>
    <property type="project" value="UniProtKB-KW"/>
</dbReference>
<evidence type="ECO:0000256" key="13">
    <source>
        <dbReference type="ARBA" id="ARBA00022842"/>
    </source>
</evidence>
<gene>
    <name evidence="21" type="ORF">SC09_Contig17orf00329</name>
</gene>